<organism evidence="2 3">
    <name type="scientific">Peribacillus saganii</name>
    <dbReference type="NCBI Taxonomy" id="2303992"/>
    <lineage>
        <taxon>Bacteria</taxon>
        <taxon>Bacillati</taxon>
        <taxon>Bacillota</taxon>
        <taxon>Bacilli</taxon>
        <taxon>Bacillales</taxon>
        <taxon>Bacillaceae</taxon>
        <taxon>Peribacillus</taxon>
    </lineage>
</organism>
<accession>A0A372LL51</accession>
<keyword evidence="2" id="KW-0255">Endonuclease</keyword>
<evidence type="ECO:0000313" key="3">
    <source>
        <dbReference type="Proteomes" id="UP000264541"/>
    </source>
</evidence>
<gene>
    <name evidence="2" type="ORF">D0469_14610</name>
</gene>
<dbReference type="GO" id="GO:0004519">
    <property type="term" value="F:endonuclease activity"/>
    <property type="evidence" value="ECO:0007669"/>
    <property type="project" value="UniProtKB-KW"/>
</dbReference>
<dbReference type="Gene3D" id="3.40.50.300">
    <property type="entry name" value="P-loop containing nucleotide triphosphate hydrolases"/>
    <property type="match status" value="1"/>
</dbReference>
<dbReference type="EMBL" id="QVTE01000043">
    <property type="protein sequence ID" value="RFU67482.1"/>
    <property type="molecule type" value="Genomic_DNA"/>
</dbReference>
<evidence type="ECO:0000259" key="1">
    <source>
        <dbReference type="Pfam" id="PF13175"/>
    </source>
</evidence>
<name>A0A372LL51_9BACI</name>
<dbReference type="Pfam" id="PF13175">
    <property type="entry name" value="AAA_15"/>
    <property type="match status" value="1"/>
</dbReference>
<keyword evidence="2" id="KW-0540">Nuclease</keyword>
<evidence type="ECO:0000313" key="2">
    <source>
        <dbReference type="EMBL" id="RFU67482.1"/>
    </source>
</evidence>
<dbReference type="InterPro" id="IPR051396">
    <property type="entry name" value="Bact_Antivir_Def_Nuclease"/>
</dbReference>
<dbReference type="PANTHER" id="PTHR43581:SF3">
    <property type="entry name" value="AAA+ ATPASE DOMAIN-CONTAINING PROTEIN"/>
    <property type="match status" value="1"/>
</dbReference>
<feature type="domain" description="Endonuclease GajA/Old nuclease/RecF-like AAA" evidence="1">
    <location>
        <begin position="21"/>
        <end position="319"/>
    </location>
</feature>
<keyword evidence="2" id="KW-0378">Hydrolase</keyword>
<keyword evidence="3" id="KW-1185">Reference proteome</keyword>
<sequence>MGTLISEIIVESLGKLGSLKEVGKSEQGLVERIQKIFSEIQENYLDEDQISLKQIESIVEKLGVSIKFPKSSQIKPFLDNVIEELNSFLKQVSVPNPSTVQKARTLVVENMPKFVYYSNYGNLDSEIYLPHVIENMQREDVSSTTKAKVRTLKVLFEFVNLDPQEILELGTDQKLDNQGRVIQLSETEIEEFSKKKEERDVLLQSAGLDLTKQFRQWWKQGDYKFRFQADGKHFKIWVSDEKRPEEITLEGRSTGLQWFLSFYLIFLVESKDTHDNAILLLDEAGVSLHPLAQKDLAYFFDNLAERNQIIHTTHSPFLVDTRHIDRVKVVYIDENGHTVSSGNLRAADSTSNKNTSVYAVHAALGLSISDVLLQGCKTVIVEGPSDQFYLNGIKNYLINRGLINPKEEILFVPSGGVKGIRALSSLLSGKDKELPVILLDSDKSGNGAKESLLKDLYKDSREKIISVSDLVSIENAEVEDLIPFDLIERYIYRLSKGTDEDFADIYDESKPILTQIEKFFLENGIDLEKGWKVDLARQTKMIMLNEKKAKLIDEQYQQIWKKMFDMFI</sequence>
<comment type="caution">
    <text evidence="2">The sequence shown here is derived from an EMBL/GenBank/DDBJ whole genome shotgun (WGS) entry which is preliminary data.</text>
</comment>
<dbReference type="CDD" id="cd00267">
    <property type="entry name" value="ABC_ATPase"/>
    <property type="match status" value="1"/>
</dbReference>
<reference evidence="2 3" key="1">
    <citation type="submission" date="2018-08" db="EMBL/GenBank/DDBJ databases">
        <title>Bacillus chawlae sp. nov., Bacillus glennii sp. nov., and Bacillus saganii sp. nov. Isolated from the Vehicle Assembly Building at Kennedy Space Center where the Viking Spacecraft were Assembled.</title>
        <authorList>
            <person name="Seuylemezian A."/>
            <person name="Vaishampayan P."/>
        </authorList>
    </citation>
    <scope>NUCLEOTIDE SEQUENCE [LARGE SCALE GENOMIC DNA]</scope>
    <source>
        <strain evidence="2 3">V47-23a</strain>
    </source>
</reference>
<proteinExistence type="predicted"/>
<dbReference type="InterPro" id="IPR027417">
    <property type="entry name" value="P-loop_NTPase"/>
</dbReference>
<dbReference type="InterPro" id="IPR041685">
    <property type="entry name" value="AAA_GajA/Old/RecF-like"/>
</dbReference>
<dbReference type="PANTHER" id="PTHR43581">
    <property type="entry name" value="ATP/GTP PHOSPHATASE"/>
    <property type="match status" value="1"/>
</dbReference>
<dbReference type="SUPFAM" id="SSF52540">
    <property type="entry name" value="P-loop containing nucleoside triphosphate hydrolases"/>
    <property type="match status" value="1"/>
</dbReference>
<protein>
    <submittedName>
        <fullName evidence="2">OLD family endonuclease</fullName>
    </submittedName>
</protein>
<dbReference type="AlphaFoldDB" id="A0A372LL51"/>
<dbReference type="Proteomes" id="UP000264541">
    <property type="component" value="Unassembled WGS sequence"/>
</dbReference>